<evidence type="ECO:0000313" key="1">
    <source>
        <dbReference type="EMBL" id="QCX01224.1"/>
    </source>
</evidence>
<evidence type="ECO:0000313" key="2">
    <source>
        <dbReference type="Proteomes" id="UP000310017"/>
    </source>
</evidence>
<proteinExistence type="predicted"/>
<reference evidence="1 2" key="1">
    <citation type="submission" date="2019-05" db="EMBL/GenBank/DDBJ databases">
        <title>Genome sequencing of F202Z8.</title>
        <authorList>
            <person name="Kwon Y.M."/>
        </authorList>
    </citation>
    <scope>NUCLEOTIDE SEQUENCE [LARGE SCALE GENOMIC DNA]</scope>
    <source>
        <strain evidence="1 2">F202Z8</strain>
    </source>
</reference>
<organism evidence="1 2">
    <name type="scientific">Aggregatimonas sangjinii</name>
    <dbReference type="NCBI Taxonomy" id="2583587"/>
    <lineage>
        <taxon>Bacteria</taxon>
        <taxon>Pseudomonadati</taxon>
        <taxon>Bacteroidota</taxon>
        <taxon>Flavobacteriia</taxon>
        <taxon>Flavobacteriales</taxon>
        <taxon>Flavobacteriaceae</taxon>
        <taxon>Aggregatimonas</taxon>
    </lineage>
</organism>
<dbReference type="AlphaFoldDB" id="A0A5B7SWW9"/>
<accession>A0A5B7SWW9</accession>
<protein>
    <submittedName>
        <fullName evidence="1">Uncharacterized protein</fullName>
    </submittedName>
</protein>
<keyword evidence="2" id="KW-1185">Reference proteome</keyword>
<dbReference type="KEGG" id="asag:FGM00_14300"/>
<dbReference type="RefSeq" id="WP_138853563.1">
    <property type="nucleotide sequence ID" value="NZ_CP040710.1"/>
</dbReference>
<dbReference type="Proteomes" id="UP000310017">
    <property type="component" value="Chromosome"/>
</dbReference>
<name>A0A5B7SWW9_9FLAO</name>
<dbReference type="EMBL" id="CP040710">
    <property type="protein sequence ID" value="QCX01224.1"/>
    <property type="molecule type" value="Genomic_DNA"/>
</dbReference>
<sequence length="67" mass="7793">MQQSRFTNIRLLIQGATALFDEGKISVDEFGRLIDDVENDYNRIVADMQTKEMSELLLSYVHQTNNR</sequence>
<gene>
    <name evidence="1" type="ORF">FGM00_14300</name>
</gene>
<dbReference type="OrthoDB" id="9898077at2"/>